<comment type="caution">
    <text evidence="9">The sequence shown here is derived from an EMBL/GenBank/DDBJ whole genome shotgun (WGS) entry which is preliminary data.</text>
</comment>
<dbReference type="EMBL" id="JAAXKZ010000012">
    <property type="protein sequence ID" value="NMH91048.1"/>
    <property type="molecule type" value="Genomic_DNA"/>
</dbReference>
<name>A0A848DEG3_9PSEU</name>
<dbReference type="PRINTS" id="PR00411">
    <property type="entry name" value="PNDRDTASEI"/>
</dbReference>
<evidence type="ECO:0000256" key="5">
    <source>
        <dbReference type="ARBA" id="ARBA00022857"/>
    </source>
</evidence>
<evidence type="ECO:0000256" key="2">
    <source>
        <dbReference type="ARBA" id="ARBA00010139"/>
    </source>
</evidence>
<evidence type="ECO:0000313" key="9">
    <source>
        <dbReference type="EMBL" id="NMH91048.1"/>
    </source>
</evidence>
<evidence type="ECO:0000256" key="3">
    <source>
        <dbReference type="ARBA" id="ARBA00022630"/>
    </source>
</evidence>
<reference evidence="9 10" key="1">
    <citation type="submission" date="2020-04" db="EMBL/GenBank/DDBJ databases">
        <authorList>
            <person name="Klaysubun C."/>
            <person name="Duangmal K."/>
            <person name="Lipun K."/>
        </authorList>
    </citation>
    <scope>NUCLEOTIDE SEQUENCE [LARGE SCALE GENOMIC DNA]</scope>
    <source>
        <strain evidence="9 10">DSM 45300</strain>
    </source>
</reference>
<dbReference type="InterPro" id="IPR036188">
    <property type="entry name" value="FAD/NAD-bd_sf"/>
</dbReference>
<accession>A0A848DEG3</accession>
<evidence type="ECO:0000256" key="7">
    <source>
        <dbReference type="ARBA" id="ARBA00023033"/>
    </source>
</evidence>
<evidence type="ECO:0000256" key="4">
    <source>
        <dbReference type="ARBA" id="ARBA00022827"/>
    </source>
</evidence>
<dbReference type="SUPFAM" id="SSF51905">
    <property type="entry name" value="FAD/NAD(P)-binding domain"/>
    <property type="match status" value="2"/>
</dbReference>
<evidence type="ECO:0000256" key="1">
    <source>
        <dbReference type="ARBA" id="ARBA00001974"/>
    </source>
</evidence>
<dbReference type="InterPro" id="IPR023753">
    <property type="entry name" value="FAD/NAD-binding_dom"/>
</dbReference>
<feature type="domain" description="FAD/NAD(P)-binding" evidence="8">
    <location>
        <begin position="89"/>
        <end position="311"/>
    </location>
</feature>
<keyword evidence="3" id="KW-0285">Flavoprotein</keyword>
<sequence length="615" mass="68417">MPPSGDRRRRPARAAGNAWESRLVVRVGSARSECPKLRHGRLSSGTTFRHLSTRAVGARIPIALGEGASDVTATQTGQVGIGGKVEELDVLVVGAGFAGLYQLDRLRKLGFSVKIYEAGAGLGGIWYWNCYPGARVDTNAPIYQYSREDLWRDWNFSELYPGWDEVRQYFRYVDEKLDLSRDIRFNTRVTGAEFDEDSRQWLVRADDGSTTRARYVVLCTGFAAKPYLPNLEGLEDFGGTWHHTALWPQDGLDLTGQRVGVIGTGASGVQVIQEAGRDAASVTVFQRTPNLALPMRQRKLDDEAQRRLKEEYPARFKMRAETFAAFDMDFIPQSAADLSPEERTARYEELWAKGGFHFWLATFQDVLFDQNSNNSAYEFWRDKVRARIKDPALAEKLAPTDPPHPFGTKRPCLEQNYYDIYNQDNVSLVDLRETPIQRIVANGVQTADGVHELDILVLATGFDAVTGGLTALDIRGTSGATLQDKWADGVEAHLGVATANFPNLLFVYGPQSPSGFCNGPSCAELQGDEIIDLLVHLREQGVTRIETTPAADTAWREHVAELVAPSLFVKADSWYMGANIPGKPREMLNYPGGLPTYLQKWQECKDAGYEGFVTS</sequence>
<keyword evidence="6" id="KW-0560">Oxidoreductase</keyword>
<keyword evidence="5" id="KW-0521">NADP</keyword>
<evidence type="ECO:0000313" key="10">
    <source>
        <dbReference type="Proteomes" id="UP000586918"/>
    </source>
</evidence>
<dbReference type="Pfam" id="PF07992">
    <property type="entry name" value="Pyr_redox_2"/>
    <property type="match status" value="1"/>
</dbReference>
<dbReference type="GO" id="GO:0016709">
    <property type="term" value="F:oxidoreductase activity, acting on paired donors, with incorporation or reduction of molecular oxygen, NAD(P)H as one donor, and incorporation of one atom of oxygen"/>
    <property type="evidence" value="ECO:0007669"/>
    <property type="project" value="UniProtKB-ARBA"/>
</dbReference>
<dbReference type="PANTHER" id="PTHR43098">
    <property type="entry name" value="L-ORNITHINE N(5)-MONOOXYGENASE-RELATED"/>
    <property type="match status" value="1"/>
</dbReference>
<protein>
    <submittedName>
        <fullName evidence="9">NAD(P)/FAD-dependent oxidoreductase</fullName>
    </submittedName>
</protein>
<evidence type="ECO:0000259" key="8">
    <source>
        <dbReference type="Pfam" id="PF07992"/>
    </source>
</evidence>
<keyword evidence="7" id="KW-0503">Monooxygenase</keyword>
<dbReference type="Proteomes" id="UP000586918">
    <property type="component" value="Unassembled WGS sequence"/>
</dbReference>
<keyword evidence="4" id="KW-0274">FAD</keyword>
<comment type="cofactor">
    <cofactor evidence="1">
        <name>FAD</name>
        <dbReference type="ChEBI" id="CHEBI:57692"/>
    </cofactor>
</comment>
<dbReference type="PANTHER" id="PTHR43098:SF3">
    <property type="entry name" value="L-ORNITHINE N(5)-MONOOXYGENASE-RELATED"/>
    <property type="match status" value="1"/>
</dbReference>
<evidence type="ECO:0000256" key="6">
    <source>
        <dbReference type="ARBA" id="ARBA00023002"/>
    </source>
</evidence>
<dbReference type="InterPro" id="IPR050775">
    <property type="entry name" value="FAD-binding_Monooxygenases"/>
</dbReference>
<keyword evidence="10" id="KW-1185">Reference proteome</keyword>
<gene>
    <name evidence="9" type="ORF">HF519_05470</name>
</gene>
<comment type="similarity">
    <text evidence="2">Belongs to the FAD-binding monooxygenase family.</text>
</comment>
<dbReference type="Gene3D" id="3.50.50.60">
    <property type="entry name" value="FAD/NAD(P)-binding domain"/>
    <property type="match status" value="3"/>
</dbReference>
<dbReference type="AlphaFoldDB" id="A0A848DEG3"/>
<organism evidence="9 10">
    <name type="scientific">Pseudonocardia bannensis</name>
    <dbReference type="NCBI Taxonomy" id="630973"/>
    <lineage>
        <taxon>Bacteria</taxon>
        <taxon>Bacillati</taxon>
        <taxon>Actinomycetota</taxon>
        <taxon>Actinomycetes</taxon>
        <taxon>Pseudonocardiales</taxon>
        <taxon>Pseudonocardiaceae</taxon>
        <taxon>Pseudonocardia</taxon>
    </lineage>
</organism>
<proteinExistence type="inferred from homology"/>